<dbReference type="InterPro" id="IPR036390">
    <property type="entry name" value="WH_DNA-bd_sf"/>
</dbReference>
<proteinExistence type="predicted"/>
<protein>
    <submittedName>
        <fullName evidence="1">MarR-family transcriptional regulator</fullName>
    </submittedName>
</protein>
<sequence>MGYEGSRSNHQSETDGARIRRLEHTVDQLLSMIHDLTSGPITASTDDDGSLIGLAAPGPMVPVHDRTAATEADPAKLARAADIRERIRTRRLRESYFPADCFADPSWDMMLDLYAAHYEGARVSVSSLCIAASVPATTALRRINQLTAQGLFVRDHDPIDGRRVFIRLSEDAKNRLDRYFDSVGY</sequence>
<dbReference type="SUPFAM" id="SSF46785">
    <property type="entry name" value="Winged helix' DNA-binding domain"/>
    <property type="match status" value="1"/>
</dbReference>
<name>A0AA86GM29_9SPHN</name>
<dbReference type="KEGG" id="sgi:SGRAN_1522"/>
<dbReference type="RefSeq" id="WP_067182261.1">
    <property type="nucleotide sequence ID" value="NZ_CP012199.1"/>
</dbReference>
<gene>
    <name evidence="1" type="ORF">SGRAN_1522</name>
</gene>
<keyword evidence="2" id="KW-1185">Reference proteome</keyword>
<dbReference type="GO" id="GO:0003700">
    <property type="term" value="F:DNA-binding transcription factor activity"/>
    <property type="evidence" value="ECO:0007669"/>
    <property type="project" value="InterPro"/>
</dbReference>
<evidence type="ECO:0000313" key="2">
    <source>
        <dbReference type="Proteomes" id="UP000058599"/>
    </source>
</evidence>
<dbReference type="AlphaFoldDB" id="A0AA86GM29"/>
<reference evidence="1 2" key="1">
    <citation type="journal article" date="2016" name="BMC Genomics">
        <title>Genomic analysis of the nitrate-respiring Sphingopyxis granuli (formerly Sphingomonas macrogoltabida) strain TFA.</title>
        <authorList>
            <person name="Garcia-Romero I."/>
            <person name="Perez-Pulido A.J."/>
            <person name="Gonzalez-Flores Y.E."/>
            <person name="Reyes-Ramirez F."/>
            <person name="Santero E."/>
            <person name="Floriano B."/>
        </authorList>
    </citation>
    <scope>NUCLEOTIDE SEQUENCE [LARGE SCALE GENOMIC DNA]</scope>
    <source>
        <strain evidence="1 2">TFA</strain>
    </source>
</reference>
<dbReference type="EMBL" id="CP012199">
    <property type="protein sequence ID" value="AMG73907.1"/>
    <property type="molecule type" value="Genomic_DNA"/>
</dbReference>
<organism evidence="1 2">
    <name type="scientific">Sphingopyxis granuli</name>
    <dbReference type="NCBI Taxonomy" id="267128"/>
    <lineage>
        <taxon>Bacteria</taxon>
        <taxon>Pseudomonadati</taxon>
        <taxon>Pseudomonadota</taxon>
        <taxon>Alphaproteobacteria</taxon>
        <taxon>Sphingomonadales</taxon>
        <taxon>Sphingomonadaceae</taxon>
        <taxon>Sphingopyxis</taxon>
    </lineage>
</organism>
<dbReference type="Gene3D" id="1.10.10.10">
    <property type="entry name" value="Winged helix-like DNA-binding domain superfamily/Winged helix DNA-binding domain"/>
    <property type="match status" value="1"/>
</dbReference>
<dbReference type="Proteomes" id="UP000058599">
    <property type="component" value="Chromosome"/>
</dbReference>
<accession>A0AA86GM29</accession>
<dbReference type="InterPro" id="IPR036388">
    <property type="entry name" value="WH-like_DNA-bd_sf"/>
</dbReference>
<evidence type="ECO:0000313" key="1">
    <source>
        <dbReference type="EMBL" id="AMG73907.1"/>
    </source>
</evidence>